<keyword evidence="3" id="KW-0804">Transcription</keyword>
<sequence>MVNKVKFERENVIRVASQLFWHKGFHATSTRDLQEAINMRPGSIYSAFGSKEGLYSESLKDYTVQMKTQIEGFLSSADTVLGGLRAFVENVIINTKDCSPSAICMLVKANSEFAEKDSNLYKLSLDLAAQFEAYLTQLFEQAISNGELKGTLTGLEYARFFQVQLTGLRGYFNRPDEEQLAQKMINQMFVLIKTL</sequence>
<evidence type="ECO:0000256" key="3">
    <source>
        <dbReference type="ARBA" id="ARBA00023163"/>
    </source>
</evidence>
<dbReference type="Gene3D" id="1.10.10.60">
    <property type="entry name" value="Homeodomain-like"/>
    <property type="match status" value="1"/>
</dbReference>
<keyword evidence="7" id="KW-1185">Reference proteome</keyword>
<keyword evidence="1" id="KW-0805">Transcription regulation</keyword>
<dbReference type="GO" id="GO:0003677">
    <property type="term" value="F:DNA binding"/>
    <property type="evidence" value="ECO:0007669"/>
    <property type="project" value="UniProtKB-UniRule"/>
</dbReference>
<evidence type="ECO:0000256" key="4">
    <source>
        <dbReference type="PROSITE-ProRule" id="PRU00335"/>
    </source>
</evidence>
<organism evidence="6 7">
    <name type="scientific">Oleispira antarctica RB-8</name>
    <dbReference type="NCBI Taxonomy" id="698738"/>
    <lineage>
        <taxon>Bacteria</taxon>
        <taxon>Pseudomonadati</taxon>
        <taxon>Pseudomonadota</taxon>
        <taxon>Gammaproteobacteria</taxon>
        <taxon>Oceanospirillales</taxon>
        <taxon>Oceanospirillaceae</taxon>
        <taxon>Oleispira</taxon>
    </lineage>
</organism>
<evidence type="ECO:0000256" key="1">
    <source>
        <dbReference type="ARBA" id="ARBA00023015"/>
    </source>
</evidence>
<dbReference type="Pfam" id="PF00440">
    <property type="entry name" value="TetR_N"/>
    <property type="match status" value="1"/>
</dbReference>
<feature type="DNA-binding region" description="H-T-H motif" evidence="4">
    <location>
        <begin position="29"/>
        <end position="48"/>
    </location>
</feature>
<reference evidence="6 7" key="1">
    <citation type="journal article" date="2013" name="Nat. Commun.">
        <title>Genome sequence and functional genomic analysis of the oil-degrading bacterium Oleispira antarctica.</title>
        <authorList>
            <person name="Kube M."/>
            <person name="Chernikova T.N."/>
            <person name="Al-Ramahi Y."/>
            <person name="Beloqui A."/>
            <person name="Lopez-Cortez N."/>
            <person name="Guazzaroni M.E."/>
            <person name="Heipieper H.J."/>
            <person name="Klages S."/>
            <person name="Kotsyurbenko O.R."/>
            <person name="Langer I."/>
            <person name="Nechitaylo T.Y."/>
            <person name="Lunsdorf H."/>
            <person name="Fernandez M."/>
            <person name="Juarez S."/>
            <person name="Ciordia S."/>
            <person name="Singer A."/>
            <person name="Kagan O."/>
            <person name="Egorova O."/>
            <person name="Petit P.A."/>
            <person name="Stogios P."/>
            <person name="Kim Y."/>
            <person name="Tchigvintsev A."/>
            <person name="Flick R."/>
            <person name="Denaro R."/>
            <person name="Genovese M."/>
            <person name="Albar J.P."/>
            <person name="Reva O.N."/>
            <person name="Martinez-Gomariz M."/>
            <person name="Tran H."/>
            <person name="Ferrer M."/>
            <person name="Savchenko A."/>
            <person name="Yakunin A.F."/>
            <person name="Yakimov M.M."/>
            <person name="Golyshina O.V."/>
            <person name="Reinhardt R."/>
            <person name="Golyshin P.N."/>
        </authorList>
    </citation>
    <scope>NUCLEOTIDE SEQUENCE [LARGE SCALE GENOMIC DNA]</scope>
</reference>
<dbReference type="PATRIC" id="fig|698738.3.peg.480"/>
<accession>R4YKA0</accession>
<dbReference type="InterPro" id="IPR001647">
    <property type="entry name" value="HTH_TetR"/>
</dbReference>
<dbReference type="EMBL" id="FO203512">
    <property type="protein sequence ID" value="CCK74640.1"/>
    <property type="molecule type" value="Genomic_DNA"/>
</dbReference>
<dbReference type="PANTHER" id="PTHR47506:SF8">
    <property type="entry name" value="REPRESSOR OF PUTATIVE XENOBIOTIC REDUCTASE TETR FAMILY-RELATED"/>
    <property type="match status" value="1"/>
</dbReference>
<dbReference type="KEGG" id="oai:OLEAN_C04640"/>
<feature type="domain" description="HTH tetR-type" evidence="5">
    <location>
        <begin position="6"/>
        <end position="66"/>
    </location>
</feature>
<dbReference type="InterPro" id="IPR009057">
    <property type="entry name" value="Homeodomain-like_sf"/>
</dbReference>
<evidence type="ECO:0000259" key="5">
    <source>
        <dbReference type="PROSITE" id="PS50977"/>
    </source>
</evidence>
<dbReference type="SUPFAM" id="SSF48498">
    <property type="entry name" value="Tetracyclin repressor-like, C-terminal domain"/>
    <property type="match status" value="1"/>
</dbReference>
<dbReference type="Proteomes" id="UP000032749">
    <property type="component" value="Chromosome"/>
</dbReference>
<dbReference type="Gene3D" id="1.10.357.10">
    <property type="entry name" value="Tetracycline Repressor, domain 2"/>
    <property type="match status" value="1"/>
</dbReference>
<name>R4YKA0_OLEAN</name>
<evidence type="ECO:0000313" key="6">
    <source>
        <dbReference type="EMBL" id="CCK74640.1"/>
    </source>
</evidence>
<dbReference type="STRING" id="698738.OLEAN_C04640"/>
<dbReference type="OrthoDB" id="270177at2"/>
<evidence type="ECO:0000313" key="7">
    <source>
        <dbReference type="Proteomes" id="UP000032749"/>
    </source>
</evidence>
<dbReference type="InterPro" id="IPR036271">
    <property type="entry name" value="Tet_transcr_reg_TetR-rel_C_sf"/>
</dbReference>
<proteinExistence type="predicted"/>
<dbReference type="PANTHER" id="PTHR47506">
    <property type="entry name" value="TRANSCRIPTIONAL REGULATORY PROTEIN"/>
    <property type="match status" value="1"/>
</dbReference>
<dbReference type="AlphaFoldDB" id="R4YKA0"/>
<evidence type="ECO:0000256" key="2">
    <source>
        <dbReference type="ARBA" id="ARBA00023125"/>
    </source>
</evidence>
<dbReference type="SUPFAM" id="SSF46689">
    <property type="entry name" value="Homeodomain-like"/>
    <property type="match status" value="1"/>
</dbReference>
<keyword evidence="2 4" id="KW-0238">DNA-binding</keyword>
<dbReference type="PROSITE" id="PS50977">
    <property type="entry name" value="HTH_TETR_2"/>
    <property type="match status" value="1"/>
</dbReference>
<gene>
    <name evidence="6" type="ORF">OLEAN_C04640</name>
</gene>
<dbReference type="HOGENOM" id="CLU_069356_28_0_6"/>
<protein>
    <submittedName>
        <fullName evidence="6">Transcriptional regulator, TetR family</fullName>
    </submittedName>
</protein>